<evidence type="ECO:0000259" key="1">
    <source>
        <dbReference type="Pfam" id="PF07978"/>
    </source>
</evidence>
<dbReference type="AlphaFoldDB" id="A0A521EDB7"/>
<name>A0A521EDB7_9RHOB</name>
<proteinExistence type="predicted"/>
<feature type="domain" description="NIPSNAP" evidence="1">
    <location>
        <begin position="5"/>
        <end position="95"/>
    </location>
</feature>
<dbReference type="Pfam" id="PF07978">
    <property type="entry name" value="NIPSNAP"/>
    <property type="match status" value="1"/>
</dbReference>
<dbReference type="InterPro" id="IPR012577">
    <property type="entry name" value="NIPSNAP"/>
</dbReference>
<dbReference type="Gene3D" id="3.30.70.100">
    <property type="match status" value="1"/>
</dbReference>
<keyword evidence="3" id="KW-1185">Reference proteome</keyword>
<sequence length="111" mass="13014">MMILEIRHYTLKPGRREAFVEFFEKHNRAALRDAGMLVFGPLRDLENPDKVHWMRAFSSLEERDRIKDSFYGEAVWNDQIEPIAMPMIAHYEAELVETTSGFESFDCSKSL</sequence>
<evidence type="ECO:0000313" key="2">
    <source>
        <dbReference type="EMBL" id="SMO81926.1"/>
    </source>
</evidence>
<dbReference type="Proteomes" id="UP000319555">
    <property type="component" value="Unassembled WGS sequence"/>
</dbReference>
<gene>
    <name evidence="2" type="ORF">SAMN06265380_110112</name>
</gene>
<accession>A0A521EDB7</accession>
<protein>
    <submittedName>
        <fullName evidence="2">NIPSNAP protein</fullName>
    </submittedName>
</protein>
<dbReference type="EMBL" id="FXTE01000010">
    <property type="protein sequence ID" value="SMO81926.1"/>
    <property type="molecule type" value="Genomic_DNA"/>
</dbReference>
<reference evidence="2 3" key="1">
    <citation type="submission" date="2017-05" db="EMBL/GenBank/DDBJ databases">
        <authorList>
            <person name="Varghese N."/>
            <person name="Submissions S."/>
        </authorList>
    </citation>
    <scope>NUCLEOTIDE SEQUENCE [LARGE SCALE GENOMIC DNA]</scope>
    <source>
        <strain evidence="2 3">DSM 28009</strain>
    </source>
</reference>
<organism evidence="2 3">
    <name type="scientific">Ruegeria faecimaris</name>
    <dbReference type="NCBI Taxonomy" id="686389"/>
    <lineage>
        <taxon>Bacteria</taxon>
        <taxon>Pseudomonadati</taxon>
        <taxon>Pseudomonadota</taxon>
        <taxon>Alphaproteobacteria</taxon>
        <taxon>Rhodobacterales</taxon>
        <taxon>Roseobacteraceae</taxon>
        <taxon>Ruegeria</taxon>
    </lineage>
</organism>
<evidence type="ECO:0000313" key="3">
    <source>
        <dbReference type="Proteomes" id="UP000319555"/>
    </source>
</evidence>
<dbReference type="InterPro" id="IPR011008">
    <property type="entry name" value="Dimeric_a/b-barrel"/>
</dbReference>
<dbReference type="SUPFAM" id="SSF54909">
    <property type="entry name" value="Dimeric alpha+beta barrel"/>
    <property type="match status" value="1"/>
</dbReference>